<dbReference type="PANTHER" id="PTHR32120:SF11">
    <property type="entry name" value="SMALL RIBOSOMAL SUBUNIT BIOGENESIS GTPASE RSGA 1, MITOCHONDRIAL-RELATED"/>
    <property type="match status" value="1"/>
</dbReference>
<evidence type="ECO:0000256" key="9">
    <source>
        <dbReference type="ARBA" id="ARBA00023134"/>
    </source>
</evidence>
<keyword evidence="4 10" id="KW-0699">rRNA-binding</keyword>
<name>A0A3D2X5M9_9FIRM</name>
<feature type="binding site" evidence="10">
    <location>
        <position position="246"/>
    </location>
    <ligand>
        <name>Zn(2+)</name>
        <dbReference type="ChEBI" id="CHEBI:29105"/>
    </ligand>
</feature>
<feature type="binding site" evidence="10">
    <location>
        <position position="253"/>
    </location>
    <ligand>
        <name>Zn(2+)</name>
        <dbReference type="ChEBI" id="CHEBI:29105"/>
    </ligand>
</feature>
<keyword evidence="2 10" id="KW-0690">Ribosome biogenesis</keyword>
<comment type="cofactor">
    <cofactor evidence="10">
        <name>Zn(2+)</name>
        <dbReference type="ChEBI" id="CHEBI:29105"/>
    </cofactor>
    <text evidence="10">Binds 1 zinc ion per subunit.</text>
</comment>
<dbReference type="Gene3D" id="3.40.50.300">
    <property type="entry name" value="P-loop containing nucleotide triphosphate hydrolases"/>
    <property type="match status" value="1"/>
</dbReference>
<comment type="function">
    <text evidence="10">One of several proteins that assist in the late maturation steps of the functional core of the 30S ribosomal subunit. Helps release RbfA from mature subunits. May play a role in the assembly of ribosomal proteins into the subunit. Circularly permuted GTPase that catalyzes slow GTP hydrolysis, GTPase activity is stimulated by the 30S ribosomal subunit.</text>
</comment>
<accession>A0A3D2X5M9</accession>
<evidence type="ECO:0000256" key="6">
    <source>
        <dbReference type="ARBA" id="ARBA00022801"/>
    </source>
</evidence>
<keyword evidence="8 10" id="KW-0694">RNA-binding</keyword>
<protein>
    <recommendedName>
        <fullName evidence="10">Small ribosomal subunit biogenesis GTPase RsgA</fullName>
        <ecNumber evidence="10">3.6.1.-</ecNumber>
    </recommendedName>
</protein>
<comment type="subunit">
    <text evidence="10">Monomer. Associates with 30S ribosomal subunit, binds 16S rRNA.</text>
</comment>
<dbReference type="PROSITE" id="PS51721">
    <property type="entry name" value="G_CP"/>
    <property type="match status" value="1"/>
</dbReference>
<dbReference type="AlphaFoldDB" id="A0A3D2X5M9"/>
<comment type="caution">
    <text evidence="13">The sequence shown here is derived from an EMBL/GenBank/DDBJ whole genome shotgun (WGS) entry which is preliminary data.</text>
</comment>
<feature type="binding site" evidence="10">
    <location>
        <position position="251"/>
    </location>
    <ligand>
        <name>Zn(2+)</name>
        <dbReference type="ChEBI" id="CHEBI:29105"/>
    </ligand>
</feature>
<reference evidence="13 14" key="1">
    <citation type="journal article" date="2018" name="Nat. Biotechnol.">
        <title>A standardized bacterial taxonomy based on genome phylogeny substantially revises the tree of life.</title>
        <authorList>
            <person name="Parks D.H."/>
            <person name="Chuvochina M."/>
            <person name="Waite D.W."/>
            <person name="Rinke C."/>
            <person name="Skarshewski A."/>
            <person name="Chaumeil P.A."/>
            <person name="Hugenholtz P."/>
        </authorList>
    </citation>
    <scope>NUCLEOTIDE SEQUENCE [LARGE SCALE GENOMIC DNA]</scope>
    <source>
        <strain evidence="13">UBA11728</strain>
    </source>
</reference>
<dbReference type="InterPro" id="IPR012340">
    <property type="entry name" value="NA-bd_OB-fold"/>
</dbReference>
<evidence type="ECO:0000256" key="5">
    <source>
        <dbReference type="ARBA" id="ARBA00022741"/>
    </source>
</evidence>
<dbReference type="InterPro" id="IPR030378">
    <property type="entry name" value="G_CP_dom"/>
</dbReference>
<dbReference type="GO" id="GO:0005525">
    <property type="term" value="F:GTP binding"/>
    <property type="evidence" value="ECO:0007669"/>
    <property type="project" value="UniProtKB-UniRule"/>
</dbReference>
<dbReference type="NCBIfam" id="TIGR00157">
    <property type="entry name" value="ribosome small subunit-dependent GTPase A"/>
    <property type="match status" value="1"/>
</dbReference>
<dbReference type="InterPro" id="IPR004881">
    <property type="entry name" value="Ribosome_biogen_GTPase_RsgA"/>
</dbReference>
<organism evidence="13 14">
    <name type="scientific">Lachnoclostridium phytofermentans</name>
    <dbReference type="NCBI Taxonomy" id="66219"/>
    <lineage>
        <taxon>Bacteria</taxon>
        <taxon>Bacillati</taxon>
        <taxon>Bacillota</taxon>
        <taxon>Clostridia</taxon>
        <taxon>Lachnospirales</taxon>
        <taxon>Lachnospiraceae</taxon>
    </lineage>
</organism>
<evidence type="ECO:0000313" key="13">
    <source>
        <dbReference type="EMBL" id="HCL02276.1"/>
    </source>
</evidence>
<dbReference type="EMBL" id="DPVV01000254">
    <property type="protein sequence ID" value="HCL02276.1"/>
    <property type="molecule type" value="Genomic_DNA"/>
</dbReference>
<dbReference type="PROSITE" id="PS50936">
    <property type="entry name" value="ENGC_GTPASE"/>
    <property type="match status" value="1"/>
</dbReference>
<dbReference type="GO" id="GO:0019843">
    <property type="term" value="F:rRNA binding"/>
    <property type="evidence" value="ECO:0007669"/>
    <property type="project" value="UniProtKB-KW"/>
</dbReference>
<keyword evidence="9 10" id="KW-0342">GTP-binding</keyword>
<dbReference type="Gene3D" id="2.40.50.140">
    <property type="entry name" value="Nucleic acid-binding proteins"/>
    <property type="match status" value="1"/>
</dbReference>
<gene>
    <name evidence="10 13" type="primary">rsgA</name>
    <name evidence="13" type="ORF">DHW61_07660</name>
</gene>
<dbReference type="GO" id="GO:0042274">
    <property type="term" value="P:ribosomal small subunit biogenesis"/>
    <property type="evidence" value="ECO:0007669"/>
    <property type="project" value="UniProtKB-UniRule"/>
</dbReference>
<dbReference type="SUPFAM" id="SSF50249">
    <property type="entry name" value="Nucleic acid-binding proteins"/>
    <property type="match status" value="1"/>
</dbReference>
<dbReference type="Proteomes" id="UP000262969">
    <property type="component" value="Unassembled WGS sequence"/>
</dbReference>
<feature type="domain" description="CP-type G" evidence="12">
    <location>
        <begin position="65"/>
        <end position="222"/>
    </location>
</feature>
<dbReference type="Gene3D" id="1.10.40.50">
    <property type="entry name" value="Probable gtpase engc, domain 3"/>
    <property type="match status" value="1"/>
</dbReference>
<evidence type="ECO:0000256" key="7">
    <source>
        <dbReference type="ARBA" id="ARBA00022833"/>
    </source>
</evidence>
<feature type="domain" description="EngC GTPase" evidence="11">
    <location>
        <begin position="74"/>
        <end position="220"/>
    </location>
</feature>
<dbReference type="Pfam" id="PF03193">
    <property type="entry name" value="RsgA_GTPase"/>
    <property type="match status" value="1"/>
</dbReference>
<evidence type="ECO:0000256" key="3">
    <source>
        <dbReference type="ARBA" id="ARBA00022723"/>
    </source>
</evidence>
<dbReference type="CDD" id="cd01854">
    <property type="entry name" value="YjeQ_EngC"/>
    <property type="match status" value="1"/>
</dbReference>
<evidence type="ECO:0000313" key="14">
    <source>
        <dbReference type="Proteomes" id="UP000262969"/>
    </source>
</evidence>
<dbReference type="Pfam" id="PF16745">
    <property type="entry name" value="RsgA_N"/>
    <property type="match status" value="1"/>
</dbReference>
<keyword evidence="3 10" id="KW-0479">Metal-binding</keyword>
<keyword evidence="1 10" id="KW-0963">Cytoplasm</keyword>
<evidence type="ECO:0000259" key="11">
    <source>
        <dbReference type="PROSITE" id="PS50936"/>
    </source>
</evidence>
<evidence type="ECO:0000256" key="2">
    <source>
        <dbReference type="ARBA" id="ARBA00022517"/>
    </source>
</evidence>
<evidence type="ECO:0000256" key="8">
    <source>
        <dbReference type="ARBA" id="ARBA00022884"/>
    </source>
</evidence>
<dbReference type="GO" id="GO:0046872">
    <property type="term" value="F:metal ion binding"/>
    <property type="evidence" value="ECO:0007669"/>
    <property type="project" value="UniProtKB-KW"/>
</dbReference>
<dbReference type="InterPro" id="IPR031944">
    <property type="entry name" value="RsgA_N"/>
</dbReference>
<sequence>MIGKIIRGIAGFYYVYIEGFGEYECKAKGIFRNRKIKPLVGDDVEVEILDKDLKTGNIVDILERKSELIRPAVANIDQAMIIFAVSDPAPNYNLLDRFLVMMEQQGIKTIICFNKMDMAEEEERKKIEEVYRNTGYQILFTNALAGNIEEVKAVLRGKSTALAGPSGVGKSSLTNRLQSKVSMQTGQISEKIKRGKHTTRHSELIYMEGHTYLLDTPGFSSLYLKDIEKEDLQTFYPEFDHYLDQCRFIGCAHINEPDCAVKEALNEGKISEGRYENYKLLYEELKNQKKY</sequence>
<feature type="binding site" evidence="10">
    <location>
        <begin position="164"/>
        <end position="172"/>
    </location>
    <ligand>
        <name>GTP</name>
        <dbReference type="ChEBI" id="CHEBI:37565"/>
    </ligand>
</feature>
<dbReference type="EC" id="3.6.1.-" evidence="10"/>
<evidence type="ECO:0000256" key="4">
    <source>
        <dbReference type="ARBA" id="ARBA00022730"/>
    </source>
</evidence>
<feature type="binding site" evidence="10">
    <location>
        <position position="259"/>
    </location>
    <ligand>
        <name>Zn(2+)</name>
        <dbReference type="ChEBI" id="CHEBI:29105"/>
    </ligand>
</feature>
<comment type="subcellular location">
    <subcellularLocation>
        <location evidence="10">Cytoplasm</location>
    </subcellularLocation>
</comment>
<dbReference type="InterPro" id="IPR010914">
    <property type="entry name" value="RsgA_GTPase_dom"/>
</dbReference>
<comment type="similarity">
    <text evidence="10">Belongs to the TRAFAC class YlqF/YawG GTPase family. RsgA subfamily.</text>
</comment>
<dbReference type="SUPFAM" id="SSF52540">
    <property type="entry name" value="P-loop containing nucleoside triphosphate hydrolases"/>
    <property type="match status" value="1"/>
</dbReference>
<dbReference type="PANTHER" id="PTHR32120">
    <property type="entry name" value="SMALL RIBOSOMAL SUBUNIT BIOGENESIS GTPASE RSGA"/>
    <property type="match status" value="1"/>
</dbReference>
<keyword evidence="5 10" id="KW-0547">Nucleotide-binding</keyword>
<dbReference type="HAMAP" id="MF_01820">
    <property type="entry name" value="GTPase_RsgA"/>
    <property type="match status" value="1"/>
</dbReference>
<proteinExistence type="inferred from homology"/>
<keyword evidence="6 10" id="KW-0378">Hydrolase</keyword>
<evidence type="ECO:0000256" key="10">
    <source>
        <dbReference type="HAMAP-Rule" id="MF_01820"/>
    </source>
</evidence>
<keyword evidence="7 10" id="KW-0862">Zinc</keyword>
<dbReference type="InterPro" id="IPR027417">
    <property type="entry name" value="P-loop_NTPase"/>
</dbReference>
<dbReference type="CDD" id="cd04466">
    <property type="entry name" value="S1_YloQ_GTPase"/>
    <property type="match status" value="1"/>
</dbReference>
<evidence type="ECO:0000259" key="12">
    <source>
        <dbReference type="PROSITE" id="PS51721"/>
    </source>
</evidence>
<feature type="binding site" evidence="10">
    <location>
        <begin position="114"/>
        <end position="117"/>
    </location>
    <ligand>
        <name>GTP</name>
        <dbReference type="ChEBI" id="CHEBI:37565"/>
    </ligand>
</feature>
<evidence type="ECO:0000256" key="1">
    <source>
        <dbReference type="ARBA" id="ARBA00022490"/>
    </source>
</evidence>
<dbReference type="GO" id="GO:0005737">
    <property type="term" value="C:cytoplasm"/>
    <property type="evidence" value="ECO:0007669"/>
    <property type="project" value="UniProtKB-SubCell"/>
</dbReference>
<dbReference type="GO" id="GO:0003924">
    <property type="term" value="F:GTPase activity"/>
    <property type="evidence" value="ECO:0007669"/>
    <property type="project" value="UniProtKB-UniRule"/>
</dbReference>